<feature type="domain" description="TfoX N-terminal" evidence="1">
    <location>
        <begin position="24"/>
        <end position="112"/>
    </location>
</feature>
<gene>
    <name evidence="2" type="ORF">ACFOX3_03735</name>
</gene>
<protein>
    <submittedName>
        <fullName evidence="2">TfoX/Sxy family protein</fullName>
    </submittedName>
</protein>
<organism evidence="2 3">
    <name type="scientific">Simiduia curdlanivorans</name>
    <dbReference type="NCBI Taxonomy" id="1492769"/>
    <lineage>
        <taxon>Bacteria</taxon>
        <taxon>Pseudomonadati</taxon>
        <taxon>Pseudomonadota</taxon>
        <taxon>Gammaproteobacteria</taxon>
        <taxon>Cellvibrionales</taxon>
        <taxon>Cellvibrionaceae</taxon>
        <taxon>Simiduia</taxon>
    </lineage>
</organism>
<name>A0ABV8V2P3_9GAMM</name>
<dbReference type="SUPFAM" id="SSF159894">
    <property type="entry name" value="YgaC/TfoX-N like"/>
    <property type="match status" value="1"/>
</dbReference>
<sequence length="119" mass="13397">MATRQREEMNMAYNEALANRVRSYLTHHPSYQEKKMFGGLAMMLNGNMCCGVVGEELMARVGPDRYEDSLRVEYVRQMDFTGKPLRGMVYIAAAGVSKEDELAIWVGLSEAFALSLPPK</sequence>
<evidence type="ECO:0000313" key="3">
    <source>
        <dbReference type="Proteomes" id="UP001595840"/>
    </source>
</evidence>
<evidence type="ECO:0000259" key="1">
    <source>
        <dbReference type="Pfam" id="PF04993"/>
    </source>
</evidence>
<dbReference type="Gene3D" id="3.30.1460.30">
    <property type="entry name" value="YgaC/TfoX-N like chaperone"/>
    <property type="match status" value="1"/>
</dbReference>
<reference evidence="3" key="1">
    <citation type="journal article" date="2019" name="Int. J. Syst. Evol. Microbiol.">
        <title>The Global Catalogue of Microorganisms (GCM) 10K type strain sequencing project: providing services to taxonomists for standard genome sequencing and annotation.</title>
        <authorList>
            <consortium name="The Broad Institute Genomics Platform"/>
            <consortium name="The Broad Institute Genome Sequencing Center for Infectious Disease"/>
            <person name="Wu L."/>
            <person name="Ma J."/>
        </authorList>
    </citation>
    <scope>NUCLEOTIDE SEQUENCE [LARGE SCALE GENOMIC DNA]</scope>
    <source>
        <strain evidence="3">CECT 8570</strain>
    </source>
</reference>
<dbReference type="Proteomes" id="UP001595840">
    <property type="component" value="Unassembled WGS sequence"/>
</dbReference>
<dbReference type="RefSeq" id="WP_290259767.1">
    <property type="nucleotide sequence ID" value="NZ_JAUFQG010000004.1"/>
</dbReference>
<dbReference type="EMBL" id="JBHSCX010000003">
    <property type="protein sequence ID" value="MFC4361397.1"/>
    <property type="molecule type" value="Genomic_DNA"/>
</dbReference>
<proteinExistence type="predicted"/>
<keyword evidence="3" id="KW-1185">Reference proteome</keyword>
<accession>A0ABV8V2P3</accession>
<dbReference type="InterPro" id="IPR007076">
    <property type="entry name" value="TfoX_N"/>
</dbReference>
<dbReference type="Pfam" id="PF04993">
    <property type="entry name" value="TfoX_N"/>
    <property type="match status" value="1"/>
</dbReference>
<evidence type="ECO:0000313" key="2">
    <source>
        <dbReference type="EMBL" id="MFC4361397.1"/>
    </source>
</evidence>
<comment type="caution">
    <text evidence="2">The sequence shown here is derived from an EMBL/GenBank/DDBJ whole genome shotgun (WGS) entry which is preliminary data.</text>
</comment>